<name>A0ACB9BXE5_9ASTR</name>
<comment type="caution">
    <text evidence="1">The sequence shown here is derived from an EMBL/GenBank/DDBJ whole genome shotgun (WGS) entry which is preliminary data.</text>
</comment>
<dbReference type="EMBL" id="CM042039">
    <property type="protein sequence ID" value="KAI3726741.1"/>
    <property type="molecule type" value="Genomic_DNA"/>
</dbReference>
<protein>
    <submittedName>
        <fullName evidence="1">Uncharacterized protein</fullName>
    </submittedName>
</protein>
<evidence type="ECO:0000313" key="2">
    <source>
        <dbReference type="Proteomes" id="UP001056120"/>
    </source>
</evidence>
<accession>A0ACB9BXE5</accession>
<gene>
    <name evidence="1" type="ORF">L1987_66545</name>
</gene>
<dbReference type="Proteomes" id="UP001056120">
    <property type="component" value="Linkage Group LG22"/>
</dbReference>
<sequence>MATVLRPPPPPRCVFLIFYSDKVFGGASESDLRNQSRHPLDLQKFKLVKFDIVLRVNSVLRMFDVEGLSMRV</sequence>
<evidence type="ECO:0000313" key="1">
    <source>
        <dbReference type="EMBL" id="KAI3726741.1"/>
    </source>
</evidence>
<keyword evidence="2" id="KW-1185">Reference proteome</keyword>
<proteinExistence type="predicted"/>
<organism evidence="1 2">
    <name type="scientific">Smallanthus sonchifolius</name>
    <dbReference type="NCBI Taxonomy" id="185202"/>
    <lineage>
        <taxon>Eukaryota</taxon>
        <taxon>Viridiplantae</taxon>
        <taxon>Streptophyta</taxon>
        <taxon>Embryophyta</taxon>
        <taxon>Tracheophyta</taxon>
        <taxon>Spermatophyta</taxon>
        <taxon>Magnoliopsida</taxon>
        <taxon>eudicotyledons</taxon>
        <taxon>Gunneridae</taxon>
        <taxon>Pentapetalae</taxon>
        <taxon>asterids</taxon>
        <taxon>campanulids</taxon>
        <taxon>Asterales</taxon>
        <taxon>Asteraceae</taxon>
        <taxon>Asteroideae</taxon>
        <taxon>Heliantheae alliance</taxon>
        <taxon>Millerieae</taxon>
        <taxon>Smallanthus</taxon>
    </lineage>
</organism>
<reference evidence="2" key="1">
    <citation type="journal article" date="2022" name="Mol. Ecol. Resour.">
        <title>The genomes of chicory, endive, great burdock and yacon provide insights into Asteraceae palaeo-polyploidization history and plant inulin production.</title>
        <authorList>
            <person name="Fan W."/>
            <person name="Wang S."/>
            <person name="Wang H."/>
            <person name="Wang A."/>
            <person name="Jiang F."/>
            <person name="Liu H."/>
            <person name="Zhao H."/>
            <person name="Xu D."/>
            <person name="Zhang Y."/>
        </authorList>
    </citation>
    <scope>NUCLEOTIDE SEQUENCE [LARGE SCALE GENOMIC DNA]</scope>
    <source>
        <strain evidence="2">cv. Yunnan</strain>
    </source>
</reference>
<reference evidence="1 2" key="2">
    <citation type="journal article" date="2022" name="Mol. Ecol. Resour.">
        <title>The genomes of chicory, endive, great burdock and yacon provide insights into Asteraceae paleo-polyploidization history and plant inulin production.</title>
        <authorList>
            <person name="Fan W."/>
            <person name="Wang S."/>
            <person name="Wang H."/>
            <person name="Wang A."/>
            <person name="Jiang F."/>
            <person name="Liu H."/>
            <person name="Zhao H."/>
            <person name="Xu D."/>
            <person name="Zhang Y."/>
        </authorList>
    </citation>
    <scope>NUCLEOTIDE SEQUENCE [LARGE SCALE GENOMIC DNA]</scope>
    <source>
        <strain evidence="2">cv. Yunnan</strain>
        <tissue evidence="1">Leaves</tissue>
    </source>
</reference>